<keyword evidence="5" id="KW-1185">Reference proteome</keyword>
<evidence type="ECO:0000313" key="5">
    <source>
        <dbReference type="Proteomes" id="UP001501427"/>
    </source>
</evidence>
<evidence type="ECO:0000313" key="3">
    <source>
        <dbReference type="EMBL" id="MBB4771798.1"/>
    </source>
</evidence>
<name>A0A7W7I7V0_9ACTN</name>
<reference evidence="2" key="3">
    <citation type="submission" date="2023-12" db="EMBL/GenBank/DDBJ databases">
        <authorList>
            <person name="Sun Q."/>
            <person name="Inoue M."/>
        </authorList>
    </citation>
    <scope>NUCLEOTIDE SEQUENCE</scope>
    <source>
        <strain evidence="2">JCM 10667</strain>
    </source>
</reference>
<dbReference type="EMBL" id="BAAAHD010000001">
    <property type="protein sequence ID" value="GAA0543516.1"/>
    <property type="molecule type" value="Genomic_DNA"/>
</dbReference>
<evidence type="ECO:0000313" key="2">
    <source>
        <dbReference type="EMBL" id="GAA0543516.1"/>
    </source>
</evidence>
<dbReference type="Proteomes" id="UP001501427">
    <property type="component" value="Unassembled WGS sequence"/>
</dbReference>
<gene>
    <name evidence="3" type="ORF">F4557_000216</name>
    <name evidence="2" type="ORF">GCM10009546_01960</name>
</gene>
<organism evidence="3 4">
    <name type="scientific">Actinomadura livida</name>
    <dbReference type="NCBI Taxonomy" id="79909"/>
    <lineage>
        <taxon>Bacteria</taxon>
        <taxon>Bacillati</taxon>
        <taxon>Actinomycetota</taxon>
        <taxon>Actinomycetes</taxon>
        <taxon>Streptosporangiales</taxon>
        <taxon>Thermomonosporaceae</taxon>
        <taxon>Actinomadura</taxon>
    </lineage>
</organism>
<evidence type="ECO:0000313" key="4">
    <source>
        <dbReference type="Proteomes" id="UP000549343"/>
    </source>
</evidence>
<dbReference type="EMBL" id="JACHMV010000001">
    <property type="protein sequence ID" value="MBB4771798.1"/>
    <property type="molecule type" value="Genomic_DNA"/>
</dbReference>
<dbReference type="AlphaFoldDB" id="A0A7W7I7V0"/>
<accession>A0A7W7I7V0</accession>
<comment type="caution">
    <text evidence="3">The sequence shown here is derived from an EMBL/GenBank/DDBJ whole genome shotgun (WGS) entry which is preliminary data.</text>
</comment>
<feature type="region of interest" description="Disordered" evidence="1">
    <location>
        <begin position="71"/>
        <end position="102"/>
    </location>
</feature>
<feature type="compositionally biased region" description="Basic and acidic residues" evidence="1">
    <location>
        <begin position="81"/>
        <end position="93"/>
    </location>
</feature>
<reference evidence="2 5" key="1">
    <citation type="journal article" date="2019" name="Int. J. Syst. Evol. Microbiol.">
        <title>The Global Catalogue of Microorganisms (GCM) 10K type strain sequencing project: providing services to taxonomists for standard genome sequencing and annotation.</title>
        <authorList>
            <consortium name="The Broad Institute Genomics Platform"/>
            <consortium name="The Broad Institute Genome Sequencing Center for Infectious Disease"/>
            <person name="Wu L."/>
            <person name="Ma J."/>
        </authorList>
    </citation>
    <scope>NUCLEOTIDE SEQUENCE [LARGE SCALE GENOMIC DNA]</scope>
    <source>
        <strain evidence="2 5">JCM 10667</strain>
    </source>
</reference>
<evidence type="ECO:0000256" key="1">
    <source>
        <dbReference type="SAM" id="MobiDB-lite"/>
    </source>
</evidence>
<dbReference type="Proteomes" id="UP000549343">
    <property type="component" value="Unassembled WGS sequence"/>
</dbReference>
<sequence>MVGVLLERLDDRVAKAVDVGAFGVQDGQQRQGLLAHGLFDQARLLQMRSAKRLLDLGGQVIDTAASARPAQRGGYLRSRQLGRDHRVGSDPQHRSGFAAGQA</sequence>
<protein>
    <submittedName>
        <fullName evidence="3">Uncharacterized protein</fullName>
    </submittedName>
</protein>
<reference evidence="3 4" key="2">
    <citation type="submission" date="2020-08" db="EMBL/GenBank/DDBJ databases">
        <title>Sequencing the genomes of 1000 actinobacteria strains.</title>
        <authorList>
            <person name="Klenk H.-P."/>
        </authorList>
    </citation>
    <scope>NUCLEOTIDE SEQUENCE [LARGE SCALE GENOMIC DNA]</scope>
    <source>
        <strain evidence="3 4">DSM 44772</strain>
    </source>
</reference>
<proteinExistence type="predicted"/>